<dbReference type="RefSeq" id="WP_181340158.1">
    <property type="nucleotide sequence ID" value="NZ_JAAKDE010000018.1"/>
</dbReference>
<feature type="domain" description="CRISPR associated protein Cas6 C-terminal" evidence="7">
    <location>
        <begin position="131"/>
        <end position="251"/>
    </location>
</feature>
<dbReference type="GO" id="GO:0003723">
    <property type="term" value="F:RNA binding"/>
    <property type="evidence" value="ECO:0007669"/>
    <property type="project" value="UniProtKB-KW"/>
</dbReference>
<sequence>MRLLIELSSSDNDHITIPVHYNHLIQSAIYATLDRNIADFLHNTGFEGAGRRFKLFTFSRLTGAYRFNSDRGEITYTSPAKLVVSSPVERFCESLVNGIMTKNNMRIGPVLLRIQGVKVDRPLVVMDKERTHVETEVRVKTLSPVVVYSTLLRPEGGKYTCYFQPGDGDFTRLATENLHKKYQAIYGAAPPEGEIRIKPLRQPKLQIIKYKNFVIKGYSGILSMKGPASLLQVAVDAGLGAKNSMGFGLLDLINNNE</sequence>
<feature type="active site" description="Proton acceptor" evidence="6">
    <location>
        <position position="30"/>
    </location>
</feature>
<dbReference type="InterPro" id="IPR049435">
    <property type="entry name" value="Cas_Cas6_C"/>
</dbReference>
<dbReference type="InterPro" id="IPR045747">
    <property type="entry name" value="CRISPR-assoc_prot_Cas6_N_sf"/>
</dbReference>
<dbReference type="PANTHER" id="PTHR36984">
    <property type="entry name" value="CRISPR-ASSOCIATED ENDORIBONUCLEASE CAS6 1"/>
    <property type="match status" value="1"/>
</dbReference>
<feature type="site" description="Transition state stabilizer" evidence="5">
    <location>
        <position position="54"/>
    </location>
</feature>
<protein>
    <recommendedName>
        <fullName evidence="4">CRISPR-associated endoribonuclease</fullName>
    </recommendedName>
</protein>
<gene>
    <name evidence="8" type="primary">cas6</name>
    <name evidence="8" type="ORF">G5B42_09085</name>
</gene>
<dbReference type="PANTHER" id="PTHR36984:SF1">
    <property type="entry name" value="CRISPR-ASSOCIATED ENDORIBONUCLEASE CAS6 1"/>
    <property type="match status" value="1"/>
</dbReference>
<comment type="caution">
    <text evidence="8">The sequence shown here is derived from an EMBL/GenBank/DDBJ whole genome shotgun (WGS) entry which is preliminary data.</text>
</comment>
<evidence type="ECO:0000256" key="5">
    <source>
        <dbReference type="PIRSR" id="PIRSR005054-1"/>
    </source>
</evidence>
<dbReference type="GO" id="GO:0051607">
    <property type="term" value="P:defense response to virus"/>
    <property type="evidence" value="ECO:0007669"/>
    <property type="project" value="UniProtKB-KW"/>
</dbReference>
<dbReference type="Gene3D" id="3.30.70.1900">
    <property type="match status" value="1"/>
</dbReference>
<dbReference type="Proteomes" id="UP000657177">
    <property type="component" value="Unassembled WGS sequence"/>
</dbReference>
<feature type="active site" description="Proton donor" evidence="6">
    <location>
        <position position="42"/>
    </location>
</feature>
<organism evidence="8 9">
    <name type="scientific">Capillibacterium thermochitinicola</name>
    <dbReference type="NCBI Taxonomy" id="2699427"/>
    <lineage>
        <taxon>Bacteria</taxon>
        <taxon>Bacillati</taxon>
        <taxon>Bacillota</taxon>
        <taxon>Capillibacterium</taxon>
    </lineage>
</organism>
<dbReference type="EMBL" id="JAAKDE010000018">
    <property type="protein sequence ID" value="MBA2133689.1"/>
    <property type="molecule type" value="Genomic_DNA"/>
</dbReference>
<dbReference type="InterPro" id="IPR010156">
    <property type="entry name" value="CRISPR-assoc_prot_Cas6"/>
</dbReference>
<keyword evidence="2" id="KW-0694">RNA-binding</keyword>
<reference evidence="8" key="1">
    <citation type="submission" date="2020-06" db="EMBL/GenBank/DDBJ databases">
        <title>Novel chitinolytic bacterium.</title>
        <authorList>
            <person name="Ungkulpasvich U."/>
            <person name="Kosugi A."/>
            <person name="Uke A."/>
        </authorList>
    </citation>
    <scope>NUCLEOTIDE SEQUENCE</scope>
    <source>
        <strain evidence="8">UUS1-1</strain>
    </source>
</reference>
<comment type="function">
    <text evidence="4">CRISPR (clustered regularly interspaced short palindromic repeat), is an adaptive immune system that provides protection against mobile genetic elements (viruses, transposable elements and conjugative plasmids). CRISPR clusters contain sequences complementary to antecedent mobile elements and target invading nucleic acids. CRISPR clusters are transcribed and processed into CRISPR RNA (crRNA).</text>
</comment>
<dbReference type="Pfam" id="PF21350">
    <property type="entry name" value="Cas6_I-A"/>
    <property type="match status" value="1"/>
</dbReference>
<dbReference type="Gene3D" id="3.30.70.1890">
    <property type="match status" value="1"/>
</dbReference>
<evidence type="ECO:0000256" key="6">
    <source>
        <dbReference type="PIRSR" id="PIRSR005054-50"/>
    </source>
</evidence>
<keyword evidence="9" id="KW-1185">Reference proteome</keyword>
<evidence type="ECO:0000259" key="7">
    <source>
        <dbReference type="Pfam" id="PF01881"/>
    </source>
</evidence>
<dbReference type="CDD" id="cd21140">
    <property type="entry name" value="Cas6_I-like"/>
    <property type="match status" value="1"/>
</dbReference>
<dbReference type="AlphaFoldDB" id="A0A8J6I2W9"/>
<evidence type="ECO:0000256" key="1">
    <source>
        <dbReference type="ARBA" id="ARBA00005937"/>
    </source>
</evidence>
<name>A0A8J6I2W9_9FIRM</name>
<dbReference type="NCBIfam" id="TIGR01877">
    <property type="entry name" value="cas_cas6"/>
    <property type="match status" value="1"/>
</dbReference>
<comment type="similarity">
    <text evidence="1 4">Belongs to the CRISPR-associated protein Cas6/Cse3/CasE family.</text>
</comment>
<evidence type="ECO:0000256" key="2">
    <source>
        <dbReference type="ARBA" id="ARBA00022884"/>
    </source>
</evidence>
<dbReference type="PIRSF" id="PIRSF005054">
    <property type="entry name" value="PF1131"/>
    <property type="match status" value="1"/>
</dbReference>
<dbReference type="Pfam" id="PF01881">
    <property type="entry name" value="Cas_Cas6_C"/>
    <property type="match status" value="1"/>
</dbReference>
<evidence type="ECO:0000256" key="3">
    <source>
        <dbReference type="ARBA" id="ARBA00023118"/>
    </source>
</evidence>
<evidence type="ECO:0000256" key="4">
    <source>
        <dbReference type="PIRNR" id="PIRNR005054"/>
    </source>
</evidence>
<evidence type="ECO:0000313" key="9">
    <source>
        <dbReference type="Proteomes" id="UP000657177"/>
    </source>
</evidence>
<accession>A0A8J6I2W9</accession>
<keyword evidence="3" id="KW-0051">Antiviral defense</keyword>
<evidence type="ECO:0000313" key="8">
    <source>
        <dbReference type="EMBL" id="MBA2133689.1"/>
    </source>
</evidence>
<dbReference type="GO" id="GO:0016788">
    <property type="term" value="F:hydrolase activity, acting on ester bonds"/>
    <property type="evidence" value="ECO:0007669"/>
    <property type="project" value="InterPro"/>
</dbReference>
<proteinExistence type="inferred from homology"/>